<accession>A0A5B9DAL2</accession>
<keyword evidence="3" id="KW-1185">Reference proteome</keyword>
<evidence type="ECO:0000259" key="1">
    <source>
        <dbReference type="Pfam" id="PF12146"/>
    </source>
</evidence>
<dbReference type="KEGG" id="psyt:DSAG12_01462"/>
<organism evidence="2 3">
    <name type="scientific">Promethearchaeum syntrophicum</name>
    <dbReference type="NCBI Taxonomy" id="2594042"/>
    <lineage>
        <taxon>Archaea</taxon>
        <taxon>Promethearchaeati</taxon>
        <taxon>Promethearchaeota</taxon>
        <taxon>Promethearchaeia</taxon>
        <taxon>Promethearchaeales</taxon>
        <taxon>Promethearchaeaceae</taxon>
        <taxon>Promethearchaeum</taxon>
    </lineage>
</organism>
<dbReference type="OrthoDB" id="31240at2157"/>
<evidence type="ECO:0000313" key="2">
    <source>
        <dbReference type="EMBL" id="QEE15636.1"/>
    </source>
</evidence>
<dbReference type="Pfam" id="PF12146">
    <property type="entry name" value="Hydrolase_4"/>
    <property type="match status" value="1"/>
</dbReference>
<dbReference type="GeneID" id="41329456"/>
<dbReference type="Gene3D" id="3.40.50.1820">
    <property type="entry name" value="alpha/beta hydrolase"/>
    <property type="match status" value="1"/>
</dbReference>
<gene>
    <name evidence="2" type="ORF">DSAG12_01462</name>
</gene>
<dbReference type="EMBL" id="CP042905">
    <property type="protein sequence ID" value="QEE15636.1"/>
    <property type="molecule type" value="Genomic_DNA"/>
</dbReference>
<dbReference type="InterPro" id="IPR051044">
    <property type="entry name" value="MAG_DAG_Lipase"/>
</dbReference>
<sequence length="306" mass="35056">MQSSTFTFKDKDDIEIFVYKWQPEGVPKAAVQIAHGMAEHALRYERVAEALTKSGYICYANDHRGHGKTAGDLEKTGSLGQGGWDSTVEDLKELTDYIKKENPDIPFFFLGHSWGSLMGQDYIQQWGKEIKGVILSGTNGSQSKLLLFLGMLIAKSQLKKGPEKRNEKLDDMTFGAFNKPYEPAETKFQWLSRDQDEVNKYVEDPYCGFVCTTSYFVEVLKGLKKIWKKKNEIKIPKDLPILILAGDKDPSSNMGKALDILIKRYEKYGIKNITKKIYKDARHEVFNEINRDEVIQDLVKWLDEHI</sequence>
<dbReference type="InterPro" id="IPR022742">
    <property type="entry name" value="Hydrolase_4"/>
</dbReference>
<dbReference type="InterPro" id="IPR029058">
    <property type="entry name" value="AB_hydrolase_fold"/>
</dbReference>
<reference evidence="2 3" key="2">
    <citation type="journal article" date="2024" name="Int. J. Syst. Evol. Microbiol.">
        <title>Promethearchaeum syntrophicum gen. nov., sp. nov., an anaerobic, obligately syntrophic archaeon, the first isolate of the lineage 'Asgard' archaea, and proposal of the new archaeal phylum Promethearchaeota phyl. nov. and kingdom Promethearchaeati regn. nov.</title>
        <authorList>
            <person name="Imachi H."/>
            <person name="Nobu M.K."/>
            <person name="Kato S."/>
            <person name="Takaki Y."/>
            <person name="Miyazaki M."/>
            <person name="Miyata M."/>
            <person name="Ogawara M."/>
            <person name="Saito Y."/>
            <person name="Sakai S."/>
            <person name="Tahara Y.O."/>
            <person name="Takano Y."/>
            <person name="Tasumi E."/>
            <person name="Uematsu K."/>
            <person name="Yoshimura T."/>
            <person name="Itoh T."/>
            <person name="Ohkuma M."/>
            <person name="Takai K."/>
        </authorList>
    </citation>
    <scope>NUCLEOTIDE SEQUENCE [LARGE SCALE GENOMIC DNA]</scope>
    <source>
        <strain evidence="2 3">MK-D1</strain>
    </source>
</reference>
<reference evidence="2 3" key="1">
    <citation type="journal article" date="2020" name="Nature">
        <title>Isolation of an archaeon at the prokaryote-eukaryote interface.</title>
        <authorList>
            <person name="Imachi H."/>
            <person name="Nobu M.K."/>
            <person name="Nakahara N."/>
            <person name="Morono Y."/>
            <person name="Ogawara M."/>
            <person name="Takaki Y."/>
            <person name="Takano Y."/>
            <person name="Uematsu K."/>
            <person name="Ikuta T."/>
            <person name="Ito M."/>
            <person name="Matsui Y."/>
            <person name="Miyazaki M."/>
            <person name="Murata K."/>
            <person name="Saito Y."/>
            <person name="Sakai S."/>
            <person name="Song C."/>
            <person name="Tasumi E."/>
            <person name="Yamanaka Y."/>
            <person name="Yamaguchi T."/>
            <person name="Kamagata Y."/>
            <person name="Tamaki H."/>
            <person name="Takai K."/>
        </authorList>
    </citation>
    <scope>NUCLEOTIDE SEQUENCE [LARGE SCALE GENOMIC DNA]</scope>
    <source>
        <strain evidence="2 3">MK-D1</strain>
    </source>
</reference>
<feature type="domain" description="Serine aminopeptidase S33" evidence="1">
    <location>
        <begin position="27"/>
        <end position="289"/>
    </location>
</feature>
<dbReference type="AlphaFoldDB" id="A0A5B9DAL2"/>
<dbReference type="SUPFAM" id="SSF53474">
    <property type="entry name" value="alpha/beta-Hydrolases"/>
    <property type="match status" value="1"/>
</dbReference>
<name>A0A5B9DAL2_9ARCH</name>
<dbReference type="Proteomes" id="UP000321408">
    <property type="component" value="Chromosome"/>
</dbReference>
<evidence type="ECO:0000313" key="3">
    <source>
        <dbReference type="Proteomes" id="UP000321408"/>
    </source>
</evidence>
<dbReference type="RefSeq" id="WP_147662538.1">
    <property type="nucleotide sequence ID" value="NZ_CP042905.2"/>
</dbReference>
<dbReference type="PANTHER" id="PTHR11614">
    <property type="entry name" value="PHOSPHOLIPASE-RELATED"/>
    <property type="match status" value="1"/>
</dbReference>
<proteinExistence type="predicted"/>
<protein>
    <submittedName>
        <fullName evidence="2">Lysophospholipase</fullName>
    </submittedName>
</protein>